<reference evidence="5 6" key="1">
    <citation type="submission" date="2018-02" db="EMBL/GenBank/DDBJ databases">
        <title>Genomic Reconstructions from Amazon Rainforest and Pasture Soil Reveal Novel Insights into the Physiology of Candidate Phyla in Tropical Sites.</title>
        <authorList>
            <person name="Kroeger M.E."/>
            <person name="Delmont T."/>
            <person name="Eren A.M."/>
            <person name="Guo J."/>
            <person name="Meyer K.M."/>
            <person name="Khan K."/>
            <person name="Rodrigues J.L.M."/>
            <person name="Bohannan B.J.M."/>
            <person name="Tringe S."/>
            <person name="Borges C.D."/>
            <person name="Tiedje J."/>
            <person name="Tsai S.M."/>
            <person name="Nusslein K."/>
        </authorList>
    </citation>
    <scope>NUCLEOTIDE SEQUENCE [LARGE SCALE GENOMIC DNA]</scope>
    <source>
        <strain evidence="5">Amazon FNV 2010 28 9</strain>
    </source>
</reference>
<sequence length="138" mass="15586">MKTYQAKPAEVRRTWHLIDAEGKVLGDLSVEIARKLMGKHKVTYTPHVDSGDFVVVINATKVVLTGKKATTKMYYSHSGIPGGFKALSFEQVMAKDPRRVIEHAVKGMIPKNKQQDRRMARLKVFVGNEHTYTDKFGK</sequence>
<evidence type="ECO:0000256" key="2">
    <source>
        <dbReference type="ARBA" id="ARBA00022980"/>
    </source>
</evidence>
<dbReference type="GO" id="GO:0022625">
    <property type="term" value="C:cytosolic large ribosomal subunit"/>
    <property type="evidence" value="ECO:0007669"/>
    <property type="project" value="TreeGrafter"/>
</dbReference>
<gene>
    <name evidence="4" type="primary">rplM</name>
    <name evidence="5" type="ORF">C5B42_02075</name>
</gene>
<accession>A0A317JRV2</accession>
<evidence type="ECO:0000313" key="5">
    <source>
        <dbReference type="EMBL" id="PWU23677.1"/>
    </source>
</evidence>
<dbReference type="PIRSF" id="PIRSF002181">
    <property type="entry name" value="Ribosomal_L13"/>
    <property type="match status" value="1"/>
</dbReference>
<comment type="caution">
    <text evidence="5">The sequence shown here is derived from an EMBL/GenBank/DDBJ whole genome shotgun (WGS) entry which is preliminary data.</text>
</comment>
<dbReference type="NCBIfam" id="TIGR01066">
    <property type="entry name" value="rplM_bact"/>
    <property type="match status" value="1"/>
</dbReference>
<comment type="subunit">
    <text evidence="4">Part of the 50S ribosomal subunit.</text>
</comment>
<proteinExistence type="inferred from homology"/>
<organism evidence="5 6">
    <name type="scientific">Candidatus Cerribacteria bacterium 'Amazon FNV 2010 28 9'</name>
    <dbReference type="NCBI Taxonomy" id="2081795"/>
    <lineage>
        <taxon>Bacteria</taxon>
        <taxon>Candidatus Cerribacteria</taxon>
    </lineage>
</organism>
<evidence type="ECO:0000256" key="4">
    <source>
        <dbReference type="HAMAP-Rule" id="MF_01366"/>
    </source>
</evidence>
<dbReference type="GO" id="GO:0006412">
    <property type="term" value="P:translation"/>
    <property type="evidence" value="ECO:0007669"/>
    <property type="project" value="UniProtKB-UniRule"/>
</dbReference>
<dbReference type="InterPro" id="IPR005822">
    <property type="entry name" value="Ribosomal_uL13"/>
</dbReference>
<dbReference type="EMBL" id="PSRQ01000025">
    <property type="protein sequence ID" value="PWU23677.1"/>
    <property type="molecule type" value="Genomic_DNA"/>
</dbReference>
<dbReference type="AlphaFoldDB" id="A0A317JRV2"/>
<protein>
    <recommendedName>
        <fullName evidence="4">Large ribosomal subunit protein uL13</fullName>
    </recommendedName>
</protein>
<comment type="function">
    <text evidence="4">This protein is one of the early assembly proteins of the 50S ribosomal subunit, although it is not seen to bind rRNA by itself. It is important during the early stages of 50S assembly.</text>
</comment>
<evidence type="ECO:0000256" key="1">
    <source>
        <dbReference type="ARBA" id="ARBA00006227"/>
    </source>
</evidence>
<keyword evidence="2 4" id="KW-0689">Ribosomal protein</keyword>
<dbReference type="InterPro" id="IPR005823">
    <property type="entry name" value="Ribosomal_uL13_bac-type"/>
</dbReference>
<dbReference type="CDD" id="cd00392">
    <property type="entry name" value="Ribosomal_L13"/>
    <property type="match status" value="1"/>
</dbReference>
<dbReference type="SUPFAM" id="SSF52161">
    <property type="entry name" value="Ribosomal protein L13"/>
    <property type="match status" value="1"/>
</dbReference>
<name>A0A317JRV2_9BACT</name>
<dbReference type="HAMAP" id="MF_01366">
    <property type="entry name" value="Ribosomal_uL13"/>
    <property type="match status" value="1"/>
</dbReference>
<dbReference type="PANTHER" id="PTHR11545:SF2">
    <property type="entry name" value="LARGE RIBOSOMAL SUBUNIT PROTEIN UL13M"/>
    <property type="match status" value="1"/>
</dbReference>
<comment type="similarity">
    <text evidence="1 4">Belongs to the universal ribosomal protein uL13 family.</text>
</comment>
<dbReference type="Proteomes" id="UP000246104">
    <property type="component" value="Unassembled WGS sequence"/>
</dbReference>
<dbReference type="Pfam" id="PF00572">
    <property type="entry name" value="Ribosomal_L13"/>
    <property type="match status" value="1"/>
</dbReference>
<dbReference type="InterPro" id="IPR036899">
    <property type="entry name" value="Ribosomal_uL13_sf"/>
</dbReference>
<dbReference type="PANTHER" id="PTHR11545">
    <property type="entry name" value="RIBOSOMAL PROTEIN L13"/>
    <property type="match status" value="1"/>
</dbReference>
<keyword evidence="3 4" id="KW-0687">Ribonucleoprotein</keyword>
<evidence type="ECO:0000313" key="6">
    <source>
        <dbReference type="Proteomes" id="UP000246104"/>
    </source>
</evidence>
<evidence type="ECO:0000256" key="3">
    <source>
        <dbReference type="ARBA" id="ARBA00023274"/>
    </source>
</evidence>
<dbReference type="GO" id="GO:0017148">
    <property type="term" value="P:negative regulation of translation"/>
    <property type="evidence" value="ECO:0007669"/>
    <property type="project" value="TreeGrafter"/>
</dbReference>
<dbReference type="Gene3D" id="3.90.1180.10">
    <property type="entry name" value="Ribosomal protein L13"/>
    <property type="match status" value="1"/>
</dbReference>
<dbReference type="GO" id="GO:0003735">
    <property type="term" value="F:structural constituent of ribosome"/>
    <property type="evidence" value="ECO:0007669"/>
    <property type="project" value="InterPro"/>
</dbReference>
<dbReference type="GO" id="GO:0003729">
    <property type="term" value="F:mRNA binding"/>
    <property type="evidence" value="ECO:0007669"/>
    <property type="project" value="TreeGrafter"/>
</dbReference>